<evidence type="ECO:0000256" key="6">
    <source>
        <dbReference type="SAM" id="MobiDB-lite"/>
    </source>
</evidence>
<feature type="region of interest" description="Disordered" evidence="6">
    <location>
        <begin position="654"/>
        <end position="676"/>
    </location>
</feature>
<protein>
    <recommendedName>
        <fullName evidence="2 5">Nitrogen permease regulator 3</fullName>
    </recommendedName>
    <alternativeName>
        <fullName evidence="4 5">Required for meiotic nuclear division protein 11</fullName>
    </alternativeName>
</protein>
<feature type="compositionally biased region" description="Basic and acidic residues" evidence="6">
    <location>
        <begin position="225"/>
        <end position="241"/>
    </location>
</feature>
<feature type="region of interest" description="Disordered" evidence="6">
    <location>
        <begin position="30"/>
        <end position="162"/>
    </location>
</feature>
<proteinExistence type="inferred from homology"/>
<comment type="similarity">
    <text evidence="1 5">Belongs to the NPR3 family.</text>
</comment>
<evidence type="ECO:0000256" key="3">
    <source>
        <dbReference type="ARBA" id="ARBA00025376"/>
    </source>
</evidence>
<dbReference type="GO" id="GO:0038202">
    <property type="term" value="P:TORC1 signaling"/>
    <property type="evidence" value="ECO:0007669"/>
    <property type="project" value="TreeGrafter"/>
</dbReference>
<feature type="domain" description="GATOR1 complex protein NPRL3 C-terminal HTH" evidence="7">
    <location>
        <begin position="717"/>
        <end position="772"/>
    </location>
</feature>
<dbReference type="Pfam" id="PF24064">
    <property type="entry name" value="HTH_NPRL3"/>
    <property type="match status" value="1"/>
</dbReference>
<dbReference type="OrthoDB" id="18648at2759"/>
<reference evidence="8" key="1">
    <citation type="journal article" date="2020" name="Stud. Mycol.">
        <title>101 Dothideomycetes genomes: a test case for predicting lifestyles and emergence of pathogens.</title>
        <authorList>
            <person name="Haridas S."/>
            <person name="Albert R."/>
            <person name="Binder M."/>
            <person name="Bloem J."/>
            <person name="Labutti K."/>
            <person name="Salamov A."/>
            <person name="Andreopoulos B."/>
            <person name="Baker S."/>
            <person name="Barry K."/>
            <person name="Bills G."/>
            <person name="Bluhm B."/>
            <person name="Cannon C."/>
            <person name="Castanera R."/>
            <person name="Culley D."/>
            <person name="Daum C."/>
            <person name="Ezra D."/>
            <person name="Gonzalez J."/>
            <person name="Henrissat B."/>
            <person name="Kuo A."/>
            <person name="Liang C."/>
            <person name="Lipzen A."/>
            <person name="Lutzoni F."/>
            <person name="Magnuson J."/>
            <person name="Mondo S."/>
            <person name="Nolan M."/>
            <person name="Ohm R."/>
            <person name="Pangilinan J."/>
            <person name="Park H.-J."/>
            <person name="Ramirez L."/>
            <person name="Alfaro M."/>
            <person name="Sun H."/>
            <person name="Tritt A."/>
            <person name="Yoshinaga Y."/>
            <person name="Zwiers L.-H."/>
            <person name="Turgeon B."/>
            <person name="Goodwin S."/>
            <person name="Spatafora J."/>
            <person name="Crous P."/>
            <person name="Grigoriev I."/>
        </authorList>
    </citation>
    <scope>NUCLEOTIDE SEQUENCE</scope>
    <source>
        <strain evidence="8">CBS 133067</strain>
    </source>
</reference>
<comment type="subcellular location">
    <subcellularLocation>
        <location evidence="5">Vacuole membrane</location>
        <topology evidence="5">Peripheral membrane protein</topology>
    </subcellularLocation>
</comment>
<dbReference type="GO" id="GO:0005774">
    <property type="term" value="C:vacuolar membrane"/>
    <property type="evidence" value="ECO:0007669"/>
    <property type="project" value="UniProtKB-SubCell"/>
</dbReference>
<dbReference type="InterPro" id="IPR056603">
    <property type="entry name" value="HTH_NPRL3"/>
</dbReference>
<feature type="compositionally biased region" description="Basic and acidic residues" evidence="6">
    <location>
        <begin position="84"/>
        <end position="105"/>
    </location>
</feature>
<feature type="compositionally biased region" description="Low complexity" evidence="6">
    <location>
        <begin position="33"/>
        <end position="43"/>
    </location>
</feature>
<evidence type="ECO:0000259" key="7">
    <source>
        <dbReference type="Pfam" id="PF24064"/>
    </source>
</evidence>
<dbReference type="GO" id="GO:0051321">
    <property type="term" value="P:meiotic cell cycle"/>
    <property type="evidence" value="ECO:0007669"/>
    <property type="project" value="UniProtKB-UniRule"/>
</dbReference>
<dbReference type="PANTHER" id="PTHR13153:SF5">
    <property type="entry name" value="GATOR COMPLEX PROTEIN NPRL3"/>
    <property type="match status" value="1"/>
</dbReference>
<dbReference type="Pfam" id="PF03666">
    <property type="entry name" value="NPR3"/>
    <property type="match status" value="1"/>
</dbReference>
<dbReference type="InterPro" id="IPR005365">
    <property type="entry name" value="Npr3"/>
</dbReference>
<sequence length="773" mass="85037">ALPPNPSLLAILLVIRTRAGQPRLVFHYPPTPSVSSTTQTAPPAHASWYGGASTGAEGDESSTEDSTDSDDDAQSTVASQVGSEVDREEEKRSKSGSLSKRDGSKGRTVGSVKSGRVTGARRDIDDELEGGSGDDEDESGLPSDQQANNADGHESGSHRPLPWDQILGFEADTLSKLLTPGRAFNKRTFETGIDNLVFLSAPMFAREDGAWRKHKKRKIKRRNRPKPDHREEHESSHDDAHPAPVDSDSGIDVRNGRTDPDVDFVSGFESAYGHGLISGAASALPSGAASEVASLSDNENQMTMFNVIFVMNPPALEYHLRVDDIYDHAAKKLAKYLKHEQGRRDYVWDQAMRILAIKEKARESRAPVYMLWPNIMNSSSLAKAMAHIFDALSVSKIAHVNLDNEFDIAFQIPQPESTPFLSTATEPQVPGLWLTTGSFTGDDDADSILNPHSALLLLEDEDTLIKEIETDDKELSGPLVWFIRNLTPTKSLQKLFSNSTMAFNDSLFLARHLIYWRRARAIPPLHHRDTYVVSPNADVRALPAAIVSFANRFPTLPPLPKILHLLSGVPRPYYMLMPTKDHRFAYMEILAWLMRGGWITQVKSFGWVSVPTKVKSAVAMKLAEELRAKKRLQSGLDPHPEEIANGISTAASIGHRSTESGSTASLTNSPSGSAAHSPHLSAYRVVSSQSDAIKDIITLDTTSLTPTIIHSPQKANANESRWIEHIGSSFTDPELTELWPIMLKYFDGKHALDEIALREGLKRKKVASVIARL</sequence>
<dbReference type="AlphaFoldDB" id="A0A9P4I830"/>
<feature type="compositionally biased region" description="Acidic residues" evidence="6">
    <location>
        <begin position="125"/>
        <end position="139"/>
    </location>
</feature>
<evidence type="ECO:0000256" key="1">
    <source>
        <dbReference type="ARBA" id="ARBA00010546"/>
    </source>
</evidence>
<dbReference type="Proteomes" id="UP000799772">
    <property type="component" value="Unassembled WGS sequence"/>
</dbReference>
<feature type="region of interest" description="Disordered" evidence="6">
    <location>
        <begin position="210"/>
        <end position="256"/>
    </location>
</feature>
<dbReference type="PANTHER" id="PTHR13153">
    <property type="entry name" value="CGTHBA PROTEIN -14 GENE PROTEIN"/>
    <property type="match status" value="1"/>
</dbReference>
<feature type="compositionally biased region" description="Polar residues" evidence="6">
    <location>
        <begin position="659"/>
        <end position="674"/>
    </location>
</feature>
<keyword evidence="9" id="KW-1185">Reference proteome</keyword>
<dbReference type="GO" id="GO:1990130">
    <property type="term" value="C:GATOR1 complex"/>
    <property type="evidence" value="ECO:0007669"/>
    <property type="project" value="TreeGrafter"/>
</dbReference>
<evidence type="ECO:0000256" key="2">
    <source>
        <dbReference type="ARBA" id="ARBA00017880"/>
    </source>
</evidence>
<evidence type="ECO:0000256" key="4">
    <source>
        <dbReference type="ARBA" id="ARBA00030028"/>
    </source>
</evidence>
<organism evidence="8 9">
    <name type="scientific">Rhizodiscina lignyota</name>
    <dbReference type="NCBI Taxonomy" id="1504668"/>
    <lineage>
        <taxon>Eukaryota</taxon>
        <taxon>Fungi</taxon>
        <taxon>Dikarya</taxon>
        <taxon>Ascomycota</taxon>
        <taxon>Pezizomycotina</taxon>
        <taxon>Dothideomycetes</taxon>
        <taxon>Pleosporomycetidae</taxon>
        <taxon>Aulographales</taxon>
        <taxon>Rhizodiscinaceae</taxon>
        <taxon>Rhizodiscina</taxon>
    </lineage>
</organism>
<accession>A0A9P4I830</accession>
<evidence type="ECO:0000256" key="5">
    <source>
        <dbReference type="RuleBase" id="RU368069"/>
    </source>
</evidence>
<feature type="non-terminal residue" evidence="8">
    <location>
        <position position="773"/>
    </location>
</feature>
<name>A0A9P4I830_9PEZI</name>
<gene>
    <name evidence="8" type="ORF">NA57DRAFT_8741</name>
</gene>
<evidence type="ECO:0000313" key="8">
    <source>
        <dbReference type="EMBL" id="KAF2094882.1"/>
    </source>
</evidence>
<evidence type="ECO:0000313" key="9">
    <source>
        <dbReference type="Proteomes" id="UP000799772"/>
    </source>
</evidence>
<dbReference type="EMBL" id="ML978133">
    <property type="protein sequence ID" value="KAF2094882.1"/>
    <property type="molecule type" value="Genomic_DNA"/>
</dbReference>
<keyword evidence="5" id="KW-0732">Signal</keyword>
<comment type="caution">
    <text evidence="8">The sequence shown here is derived from an EMBL/GenBank/DDBJ whole genome shotgun (WGS) entry which is preliminary data.</text>
</comment>
<keyword evidence="5" id="KW-0469">Meiosis</keyword>
<feature type="compositionally biased region" description="Basic residues" evidence="6">
    <location>
        <begin position="212"/>
        <end position="224"/>
    </location>
</feature>
<feature type="non-terminal residue" evidence="8">
    <location>
        <position position="1"/>
    </location>
</feature>
<dbReference type="GO" id="GO:0010508">
    <property type="term" value="P:positive regulation of autophagy"/>
    <property type="evidence" value="ECO:0007669"/>
    <property type="project" value="TreeGrafter"/>
</dbReference>
<feature type="compositionally biased region" description="Acidic residues" evidence="6">
    <location>
        <begin position="57"/>
        <end position="73"/>
    </location>
</feature>
<comment type="function">
    <text evidence="3 5">Mediates inactivation of the TORC1 complex in response to amino acid starvation. Required for meiotic nuclear division.</text>
</comment>
<dbReference type="GO" id="GO:1904262">
    <property type="term" value="P:negative regulation of TORC1 signaling"/>
    <property type="evidence" value="ECO:0007669"/>
    <property type="project" value="TreeGrafter"/>
</dbReference>
<dbReference type="GO" id="GO:0034198">
    <property type="term" value="P:cellular response to amino acid starvation"/>
    <property type="evidence" value="ECO:0007669"/>
    <property type="project" value="TreeGrafter"/>
</dbReference>